<evidence type="ECO:0000313" key="1">
    <source>
        <dbReference type="EMBL" id="ACJ29309.1"/>
    </source>
</evidence>
<dbReference type="KEGG" id="swp:swp_2570"/>
<gene>
    <name evidence="1" type="ordered locus">swp_2570</name>
</gene>
<accession>B8CP65</accession>
<sequence>MMSTGCTFACTLLVAAYAFLTTPEAKLPNSIF</sequence>
<dbReference type="Proteomes" id="UP000000753">
    <property type="component" value="Chromosome"/>
</dbReference>
<name>B8CP65_SHEPW</name>
<organism evidence="1 2">
    <name type="scientific">Shewanella piezotolerans (strain WP3 / JCM 13877)</name>
    <dbReference type="NCBI Taxonomy" id="225849"/>
    <lineage>
        <taxon>Bacteria</taxon>
        <taxon>Pseudomonadati</taxon>
        <taxon>Pseudomonadota</taxon>
        <taxon>Gammaproteobacteria</taxon>
        <taxon>Alteromonadales</taxon>
        <taxon>Shewanellaceae</taxon>
        <taxon>Shewanella</taxon>
    </lineage>
</organism>
<dbReference type="HOGENOM" id="CLU_3391302_0_0_6"/>
<keyword evidence="2" id="KW-1185">Reference proteome</keyword>
<evidence type="ECO:0000313" key="2">
    <source>
        <dbReference type="Proteomes" id="UP000000753"/>
    </source>
</evidence>
<dbReference type="EMBL" id="CP000472">
    <property type="protein sequence ID" value="ACJ29309.1"/>
    <property type="molecule type" value="Genomic_DNA"/>
</dbReference>
<protein>
    <submittedName>
        <fullName evidence="1">Uncharacterized protein</fullName>
    </submittedName>
</protein>
<dbReference type="AlphaFoldDB" id="B8CP65"/>
<proteinExistence type="predicted"/>
<reference evidence="1 2" key="1">
    <citation type="journal article" date="2008" name="PLoS ONE">
        <title>Environmental adaptation: genomic analysis of the piezotolerant and psychrotolerant deep-sea iron reducing bacterium Shewanella piezotolerans WP3.</title>
        <authorList>
            <person name="Wang F."/>
            <person name="Wang J."/>
            <person name="Jian H."/>
            <person name="Zhang B."/>
            <person name="Li S."/>
            <person name="Wang F."/>
            <person name="Zeng X."/>
            <person name="Gao L."/>
            <person name="Bartlett D.H."/>
            <person name="Yu J."/>
            <person name="Hu S."/>
            <person name="Xiao X."/>
        </authorList>
    </citation>
    <scope>NUCLEOTIDE SEQUENCE [LARGE SCALE GENOMIC DNA]</scope>
    <source>
        <strain evidence="2">WP3 / JCM 13877</strain>
    </source>
</reference>